<dbReference type="EMBL" id="AVOT02082586">
    <property type="protein sequence ID" value="MBW0568411.1"/>
    <property type="molecule type" value="Genomic_DNA"/>
</dbReference>
<feature type="compositionally biased region" description="Basic residues" evidence="1">
    <location>
        <begin position="99"/>
        <end position="112"/>
    </location>
</feature>
<evidence type="ECO:0000313" key="2">
    <source>
        <dbReference type="EMBL" id="MBW0568411.1"/>
    </source>
</evidence>
<name>A0A9Q3JU66_9BASI</name>
<reference evidence="2" key="1">
    <citation type="submission" date="2021-03" db="EMBL/GenBank/DDBJ databases">
        <title>Draft genome sequence of rust myrtle Austropuccinia psidii MF-1, a brazilian biotype.</title>
        <authorList>
            <person name="Quecine M.C."/>
            <person name="Pachon D.M.R."/>
            <person name="Bonatelli M.L."/>
            <person name="Correr F.H."/>
            <person name="Franceschini L.M."/>
            <person name="Leite T.F."/>
            <person name="Margarido G.R.A."/>
            <person name="Almeida C.A."/>
            <person name="Ferrarezi J.A."/>
            <person name="Labate C.A."/>
        </authorList>
    </citation>
    <scope>NUCLEOTIDE SEQUENCE</scope>
    <source>
        <strain evidence="2">MF-1</strain>
    </source>
</reference>
<dbReference type="Proteomes" id="UP000765509">
    <property type="component" value="Unassembled WGS sequence"/>
</dbReference>
<proteinExistence type="predicted"/>
<keyword evidence="3" id="KW-1185">Reference proteome</keyword>
<sequence>MPKHLTGGHELLLTHQEISVSGEDHRTLRRREPTFLQRQGKKDKELVEKSKSFIHRTEEGAGNDSNFGERRPSGIYQRQTSSRSVQRQAQRTSEEQKGPKSHQGKGKGKANWHRPYQQGYRITKLEPSAMDIVSNMARTLMEFTAKE</sequence>
<feature type="compositionally biased region" description="Low complexity" evidence="1">
    <location>
        <begin position="77"/>
        <end position="91"/>
    </location>
</feature>
<feature type="compositionally biased region" description="Basic and acidic residues" evidence="1">
    <location>
        <begin position="40"/>
        <end position="59"/>
    </location>
</feature>
<evidence type="ECO:0000313" key="3">
    <source>
        <dbReference type="Proteomes" id="UP000765509"/>
    </source>
</evidence>
<feature type="compositionally biased region" description="Low complexity" evidence="1">
    <location>
        <begin position="1"/>
        <end position="15"/>
    </location>
</feature>
<evidence type="ECO:0000256" key="1">
    <source>
        <dbReference type="SAM" id="MobiDB-lite"/>
    </source>
</evidence>
<gene>
    <name evidence="2" type="ORF">O181_108126</name>
</gene>
<organism evidence="2 3">
    <name type="scientific">Austropuccinia psidii MF-1</name>
    <dbReference type="NCBI Taxonomy" id="1389203"/>
    <lineage>
        <taxon>Eukaryota</taxon>
        <taxon>Fungi</taxon>
        <taxon>Dikarya</taxon>
        <taxon>Basidiomycota</taxon>
        <taxon>Pucciniomycotina</taxon>
        <taxon>Pucciniomycetes</taxon>
        <taxon>Pucciniales</taxon>
        <taxon>Sphaerophragmiaceae</taxon>
        <taxon>Austropuccinia</taxon>
    </lineage>
</organism>
<feature type="compositionally biased region" description="Basic and acidic residues" evidence="1">
    <location>
        <begin position="22"/>
        <end position="33"/>
    </location>
</feature>
<dbReference type="AlphaFoldDB" id="A0A9Q3JU66"/>
<accession>A0A9Q3JU66</accession>
<feature type="region of interest" description="Disordered" evidence="1">
    <location>
        <begin position="1"/>
        <end position="114"/>
    </location>
</feature>
<comment type="caution">
    <text evidence="2">The sequence shown here is derived from an EMBL/GenBank/DDBJ whole genome shotgun (WGS) entry which is preliminary data.</text>
</comment>
<protein>
    <submittedName>
        <fullName evidence="2">Uncharacterized protein</fullName>
    </submittedName>
</protein>